<dbReference type="RefSeq" id="WP_206560347.1">
    <property type="nucleotide sequence ID" value="NZ_JAFKCZ010000006.1"/>
</dbReference>
<evidence type="ECO:0000259" key="2">
    <source>
        <dbReference type="Pfam" id="PF04909"/>
    </source>
</evidence>
<keyword evidence="1" id="KW-0456">Lyase</keyword>
<dbReference type="InterPro" id="IPR032465">
    <property type="entry name" value="ACMSD"/>
</dbReference>
<sequence length="294" mass="33575">MNYKKSIDPWVNVNMGDAADVPYMQAVKNDYFKGDDSFFRNISPEELIAEMDRYNVEKSLVTYNLQEPKEWILEFSEKYPQRIFLAVVPDLAAGMRGLWELEALARDVPVAMARVAPFQSGIAPNDPLYYPLYTKCVELDLPVGINTGICGPPMPSECQNPMHLDKVCHHFKELKLIMQHGADPWWDFAIRLMIKYRNLYMMTSAYAPRHFPQSLLHFMKTRGRGKVMFASDHPVLSIERCVKEAHTLGLEDVLLEEFLFGTAQSVLFGTRSSRYGSLAIDQYTTGHHSEAVLA</sequence>
<evidence type="ECO:0000256" key="1">
    <source>
        <dbReference type="ARBA" id="ARBA00023239"/>
    </source>
</evidence>
<dbReference type="PANTHER" id="PTHR21240">
    <property type="entry name" value="2-AMINO-3-CARBOXYLMUCONATE-6-SEMIALDEHYDE DECARBOXYLASE"/>
    <property type="match status" value="1"/>
</dbReference>
<keyword evidence="4" id="KW-1185">Reference proteome</keyword>
<feature type="domain" description="Amidohydrolase-related" evidence="2">
    <location>
        <begin position="42"/>
        <end position="262"/>
    </location>
</feature>
<reference evidence="3" key="1">
    <citation type="submission" date="2021-02" db="EMBL/GenBank/DDBJ databases">
        <title>PHA producing bacteria isolated from coastal sediment in Guangdong, Shenzhen.</title>
        <authorList>
            <person name="Zheng W."/>
            <person name="Yu S."/>
            <person name="Huang Y."/>
        </authorList>
    </citation>
    <scope>NUCLEOTIDE SEQUENCE</scope>
    <source>
        <strain evidence="3">TN14-10</strain>
    </source>
</reference>
<evidence type="ECO:0000313" key="3">
    <source>
        <dbReference type="EMBL" id="MBN7796909.1"/>
    </source>
</evidence>
<name>A0A939DEY2_9GAMM</name>
<dbReference type="InterPro" id="IPR006680">
    <property type="entry name" value="Amidohydro-rel"/>
</dbReference>
<dbReference type="GO" id="GO:0016831">
    <property type="term" value="F:carboxy-lyase activity"/>
    <property type="evidence" value="ECO:0007669"/>
    <property type="project" value="InterPro"/>
</dbReference>
<dbReference type="AlphaFoldDB" id="A0A939DEY2"/>
<comment type="caution">
    <text evidence="3">The sequence shown here is derived from an EMBL/GenBank/DDBJ whole genome shotgun (WGS) entry which is preliminary data.</text>
</comment>
<dbReference type="Gene3D" id="3.20.20.140">
    <property type="entry name" value="Metal-dependent hydrolases"/>
    <property type="match status" value="1"/>
</dbReference>
<gene>
    <name evidence="3" type="ORF">JYP50_09920</name>
</gene>
<dbReference type="GO" id="GO:0016787">
    <property type="term" value="F:hydrolase activity"/>
    <property type="evidence" value="ECO:0007669"/>
    <property type="project" value="InterPro"/>
</dbReference>
<accession>A0A939DEY2</accession>
<dbReference type="PANTHER" id="PTHR21240:SF19">
    <property type="entry name" value="CATALYTIC_ HYDROLASE"/>
    <property type="match status" value="1"/>
</dbReference>
<dbReference type="EMBL" id="JAFKCZ010000006">
    <property type="protein sequence ID" value="MBN7796909.1"/>
    <property type="molecule type" value="Genomic_DNA"/>
</dbReference>
<dbReference type="Pfam" id="PF04909">
    <property type="entry name" value="Amidohydro_2"/>
    <property type="match status" value="1"/>
</dbReference>
<dbReference type="InterPro" id="IPR032466">
    <property type="entry name" value="Metal_Hydrolase"/>
</dbReference>
<dbReference type="Proteomes" id="UP000664303">
    <property type="component" value="Unassembled WGS sequence"/>
</dbReference>
<proteinExistence type="predicted"/>
<dbReference type="SUPFAM" id="SSF51556">
    <property type="entry name" value="Metallo-dependent hydrolases"/>
    <property type="match status" value="1"/>
</dbReference>
<protein>
    <submittedName>
        <fullName evidence="3">Amidohydrolase family protein</fullName>
    </submittedName>
</protein>
<evidence type="ECO:0000313" key="4">
    <source>
        <dbReference type="Proteomes" id="UP000664303"/>
    </source>
</evidence>
<organism evidence="3 4">
    <name type="scientific">Parahaliea mediterranea</name>
    <dbReference type="NCBI Taxonomy" id="651086"/>
    <lineage>
        <taxon>Bacteria</taxon>
        <taxon>Pseudomonadati</taxon>
        <taxon>Pseudomonadota</taxon>
        <taxon>Gammaproteobacteria</taxon>
        <taxon>Cellvibrionales</taxon>
        <taxon>Halieaceae</taxon>
        <taxon>Parahaliea</taxon>
    </lineage>
</organism>